<dbReference type="AlphaFoldDB" id="A0A5B7CM08"/>
<evidence type="ECO:0000313" key="2">
    <source>
        <dbReference type="EMBL" id="MPC09714.1"/>
    </source>
</evidence>
<evidence type="ECO:0000256" key="1">
    <source>
        <dbReference type="SAM" id="MobiDB-lite"/>
    </source>
</evidence>
<proteinExistence type="predicted"/>
<name>A0A5B7CM08_PORTR</name>
<reference evidence="2 3" key="1">
    <citation type="submission" date="2019-05" db="EMBL/GenBank/DDBJ databases">
        <title>Another draft genome of Portunus trituberculatus and its Hox gene families provides insights of decapod evolution.</title>
        <authorList>
            <person name="Jeong J.-H."/>
            <person name="Song I."/>
            <person name="Kim S."/>
            <person name="Choi T."/>
            <person name="Kim D."/>
            <person name="Ryu S."/>
            <person name="Kim W."/>
        </authorList>
    </citation>
    <scope>NUCLEOTIDE SEQUENCE [LARGE SCALE GENOMIC DNA]</scope>
    <source>
        <tissue evidence="2">Muscle</tissue>
    </source>
</reference>
<dbReference type="Proteomes" id="UP000324222">
    <property type="component" value="Unassembled WGS sequence"/>
</dbReference>
<dbReference type="EMBL" id="VSRR010000081">
    <property type="protein sequence ID" value="MPC09714.1"/>
    <property type="molecule type" value="Genomic_DNA"/>
</dbReference>
<keyword evidence="3" id="KW-1185">Reference proteome</keyword>
<gene>
    <name evidence="2" type="ORF">E2C01_002333</name>
</gene>
<sequence>MTKLEKPRCPGCNLSGLLLCLTSPGRLSPARFEVAFMKPQTQHASHIWGPNLDQPYIPSSSSSSSSSSRLQDSQLTIINASGGPFSLDHLESSSGQTL</sequence>
<protein>
    <submittedName>
        <fullName evidence="2">Uncharacterized protein</fullName>
    </submittedName>
</protein>
<organism evidence="2 3">
    <name type="scientific">Portunus trituberculatus</name>
    <name type="common">Swimming crab</name>
    <name type="synonym">Neptunus trituberculatus</name>
    <dbReference type="NCBI Taxonomy" id="210409"/>
    <lineage>
        <taxon>Eukaryota</taxon>
        <taxon>Metazoa</taxon>
        <taxon>Ecdysozoa</taxon>
        <taxon>Arthropoda</taxon>
        <taxon>Crustacea</taxon>
        <taxon>Multicrustacea</taxon>
        <taxon>Malacostraca</taxon>
        <taxon>Eumalacostraca</taxon>
        <taxon>Eucarida</taxon>
        <taxon>Decapoda</taxon>
        <taxon>Pleocyemata</taxon>
        <taxon>Brachyura</taxon>
        <taxon>Eubrachyura</taxon>
        <taxon>Portunoidea</taxon>
        <taxon>Portunidae</taxon>
        <taxon>Portuninae</taxon>
        <taxon>Portunus</taxon>
    </lineage>
</organism>
<feature type="compositionally biased region" description="Low complexity" evidence="1">
    <location>
        <begin position="59"/>
        <end position="68"/>
    </location>
</feature>
<evidence type="ECO:0000313" key="3">
    <source>
        <dbReference type="Proteomes" id="UP000324222"/>
    </source>
</evidence>
<accession>A0A5B7CM08</accession>
<feature type="region of interest" description="Disordered" evidence="1">
    <location>
        <begin position="42"/>
        <end position="73"/>
    </location>
</feature>
<comment type="caution">
    <text evidence="2">The sequence shown here is derived from an EMBL/GenBank/DDBJ whole genome shotgun (WGS) entry which is preliminary data.</text>
</comment>